<dbReference type="Gramene" id="EFJ04958">
    <property type="protein sequence ID" value="EFJ04958"/>
    <property type="gene ID" value="SELMODRAFT_449264"/>
</dbReference>
<dbReference type="AlphaFoldDB" id="D8TEG0"/>
<feature type="domain" description="Nucleoside phosphorylase" evidence="2">
    <location>
        <begin position="43"/>
        <end position="340"/>
    </location>
</feature>
<gene>
    <name evidence="3" type="ORF">SELMODRAFT_449264</name>
</gene>
<feature type="chain" id="PRO_5003123530" description="Nucleoside phosphorylase domain-containing protein" evidence="1">
    <location>
        <begin position="26"/>
        <end position="346"/>
    </location>
</feature>
<dbReference type="EMBL" id="GL377742">
    <property type="protein sequence ID" value="EFJ04958.1"/>
    <property type="molecule type" value="Genomic_DNA"/>
</dbReference>
<evidence type="ECO:0000259" key="2">
    <source>
        <dbReference type="Pfam" id="PF01048"/>
    </source>
</evidence>
<dbReference type="InterPro" id="IPR000845">
    <property type="entry name" value="Nucleoside_phosphorylase_d"/>
</dbReference>
<dbReference type="PANTHER" id="PTHR21234:SF42">
    <property type="entry name" value="PHOSPHORYLASE SUPERFAMILY PROTEIN"/>
    <property type="match status" value="1"/>
</dbReference>
<keyword evidence="1" id="KW-0732">Signal</keyword>
<dbReference type="PANTHER" id="PTHR21234">
    <property type="entry name" value="PURINE NUCLEOSIDE PHOSPHORYLASE"/>
    <property type="match status" value="1"/>
</dbReference>
<dbReference type="HOGENOM" id="CLU_031248_0_0_1"/>
<reference evidence="3 4" key="1">
    <citation type="journal article" date="2011" name="Science">
        <title>The Selaginella genome identifies genetic changes associated with the evolution of vascular plants.</title>
        <authorList>
            <person name="Banks J.A."/>
            <person name="Nishiyama T."/>
            <person name="Hasebe M."/>
            <person name="Bowman J.L."/>
            <person name="Gribskov M."/>
            <person name="dePamphilis C."/>
            <person name="Albert V.A."/>
            <person name="Aono N."/>
            <person name="Aoyama T."/>
            <person name="Ambrose B.A."/>
            <person name="Ashton N.W."/>
            <person name="Axtell M.J."/>
            <person name="Barker E."/>
            <person name="Barker M.S."/>
            <person name="Bennetzen J.L."/>
            <person name="Bonawitz N.D."/>
            <person name="Chapple C."/>
            <person name="Cheng C."/>
            <person name="Correa L.G."/>
            <person name="Dacre M."/>
            <person name="DeBarry J."/>
            <person name="Dreyer I."/>
            <person name="Elias M."/>
            <person name="Engstrom E.M."/>
            <person name="Estelle M."/>
            <person name="Feng L."/>
            <person name="Finet C."/>
            <person name="Floyd S.K."/>
            <person name="Frommer W.B."/>
            <person name="Fujita T."/>
            <person name="Gramzow L."/>
            <person name="Gutensohn M."/>
            <person name="Harholt J."/>
            <person name="Hattori M."/>
            <person name="Heyl A."/>
            <person name="Hirai T."/>
            <person name="Hiwatashi Y."/>
            <person name="Ishikawa M."/>
            <person name="Iwata M."/>
            <person name="Karol K.G."/>
            <person name="Koehler B."/>
            <person name="Kolukisaoglu U."/>
            <person name="Kubo M."/>
            <person name="Kurata T."/>
            <person name="Lalonde S."/>
            <person name="Li K."/>
            <person name="Li Y."/>
            <person name="Litt A."/>
            <person name="Lyons E."/>
            <person name="Manning G."/>
            <person name="Maruyama T."/>
            <person name="Michael T.P."/>
            <person name="Mikami K."/>
            <person name="Miyazaki S."/>
            <person name="Morinaga S."/>
            <person name="Murata T."/>
            <person name="Mueller-Roeber B."/>
            <person name="Nelson D.R."/>
            <person name="Obara M."/>
            <person name="Oguri Y."/>
            <person name="Olmstead R.G."/>
            <person name="Onodera N."/>
            <person name="Petersen B.L."/>
            <person name="Pils B."/>
            <person name="Prigge M."/>
            <person name="Rensing S.A."/>
            <person name="Riano-Pachon D.M."/>
            <person name="Roberts A.W."/>
            <person name="Sato Y."/>
            <person name="Scheller H.V."/>
            <person name="Schulz B."/>
            <person name="Schulz C."/>
            <person name="Shakirov E.V."/>
            <person name="Shibagaki N."/>
            <person name="Shinohara N."/>
            <person name="Shippen D.E."/>
            <person name="Soerensen I."/>
            <person name="Sotooka R."/>
            <person name="Sugimoto N."/>
            <person name="Sugita M."/>
            <person name="Sumikawa N."/>
            <person name="Tanurdzic M."/>
            <person name="Theissen G."/>
            <person name="Ulvskov P."/>
            <person name="Wakazuki S."/>
            <person name="Weng J.K."/>
            <person name="Willats W.W."/>
            <person name="Wipf D."/>
            <person name="Wolf P.G."/>
            <person name="Yang L."/>
            <person name="Zimmer A.D."/>
            <person name="Zhu Q."/>
            <person name="Mitros T."/>
            <person name="Hellsten U."/>
            <person name="Loque D."/>
            <person name="Otillar R."/>
            <person name="Salamov A."/>
            <person name="Schmutz J."/>
            <person name="Shapiro H."/>
            <person name="Lindquist E."/>
            <person name="Lucas S."/>
            <person name="Rokhsar D."/>
            <person name="Grigoriev I.V."/>
        </authorList>
    </citation>
    <scope>NUCLEOTIDE SEQUENCE [LARGE SCALE GENOMIC DNA]</scope>
</reference>
<dbReference type="KEGG" id="smo:SELMODRAFT_449264"/>
<dbReference type="Proteomes" id="UP000001514">
    <property type="component" value="Unassembled WGS sequence"/>
</dbReference>
<keyword evidence="4" id="KW-1185">Reference proteome</keyword>
<evidence type="ECO:0000313" key="3">
    <source>
        <dbReference type="EMBL" id="EFJ04958.1"/>
    </source>
</evidence>
<evidence type="ECO:0000313" key="4">
    <source>
        <dbReference type="Proteomes" id="UP000001514"/>
    </source>
</evidence>
<dbReference type="OMA" id="REHIFWV"/>
<dbReference type="Gene3D" id="3.40.50.1580">
    <property type="entry name" value="Nucleoside phosphorylase domain"/>
    <property type="match status" value="1"/>
</dbReference>
<dbReference type="GO" id="GO:0003824">
    <property type="term" value="F:catalytic activity"/>
    <property type="evidence" value="ECO:0007669"/>
    <property type="project" value="InterPro"/>
</dbReference>
<feature type="signal peptide" evidence="1">
    <location>
        <begin position="1"/>
        <end position="25"/>
    </location>
</feature>
<name>D8TEG0_SELML</name>
<dbReference type="GO" id="GO:0009116">
    <property type="term" value="P:nucleoside metabolic process"/>
    <property type="evidence" value="ECO:0007669"/>
    <property type="project" value="InterPro"/>
</dbReference>
<dbReference type="InterPro" id="IPR035994">
    <property type="entry name" value="Nucleoside_phosphorylase_sf"/>
</dbReference>
<evidence type="ECO:0000256" key="1">
    <source>
        <dbReference type="SAM" id="SignalP"/>
    </source>
</evidence>
<dbReference type="CDD" id="cd09008">
    <property type="entry name" value="MTAN"/>
    <property type="match status" value="1"/>
</dbReference>
<protein>
    <recommendedName>
        <fullName evidence="2">Nucleoside phosphorylase domain-containing protein</fullName>
    </recommendedName>
</protein>
<dbReference type="OrthoDB" id="1892301at2759"/>
<organism evidence="4">
    <name type="scientific">Selaginella moellendorffii</name>
    <name type="common">Spikemoss</name>
    <dbReference type="NCBI Taxonomy" id="88036"/>
    <lineage>
        <taxon>Eukaryota</taxon>
        <taxon>Viridiplantae</taxon>
        <taxon>Streptophyta</taxon>
        <taxon>Embryophyta</taxon>
        <taxon>Tracheophyta</taxon>
        <taxon>Lycopodiopsida</taxon>
        <taxon>Selaginellales</taxon>
        <taxon>Selaginellaceae</taxon>
        <taxon>Selaginella</taxon>
    </lineage>
</organism>
<sequence length="346" mass="38067">MRTSWLVVFFVALALEILWSSRVSGFYGDSAAIESVSRRGAHVGIVVPNMYEFTPLLEQGRFVADATIPFIDIGGRRFHIGTIHGKRSIVVISGLSMLNAGTTTQQLLDHFRIDVVLHYGIAGSSNPSLHIADVSIASSWIHTGLWYWQRYGQGPNDELSLEQNGDYTRLLGNLHFGSYNDPSNENSDNKLGHIYFQPEEVFPITGTPEVRQHAFKVPVSRTLYETAQRELMNLELKACLNSSSCLSSEPKVLFGLTGSSANVFLDNAAYRTLLYDKFGISSVDMESAAVALTCYAQGKPFIIFRSISDLAGGSDHSNEAIQFSDLAAENAVIAVVEFIRSSHATF</sequence>
<dbReference type="SUPFAM" id="SSF53167">
    <property type="entry name" value="Purine and uridine phosphorylases"/>
    <property type="match status" value="1"/>
</dbReference>
<dbReference type="STRING" id="88036.D8TEG0"/>
<proteinExistence type="predicted"/>
<dbReference type="InParanoid" id="D8TEG0"/>
<accession>D8TEG0</accession>
<dbReference type="eggNOG" id="ENOG502QQRX">
    <property type="taxonomic scope" value="Eukaryota"/>
</dbReference>
<dbReference type="Pfam" id="PF01048">
    <property type="entry name" value="PNP_UDP_1"/>
    <property type="match status" value="1"/>
</dbReference>
<dbReference type="FunCoup" id="D8TEG0">
    <property type="interactions" value="302"/>
</dbReference>